<sequence>MLSNQAVSELFPPPKRYCALSRNPTQADHFTLYEDLKENGKLTGLCWLLIPEPPVANKLPMPSIEEIIFLLLVKREKQVVNLSKVENYIRLRRGSSARRIAFTSTDVTCSTPVHPSDPFTCTISLLAFPTTCTSSSRDDQVATGHEYHKEAHKIESQVPPECGVKVVVTWPSQVKTRKLKIELESLGKALINGIWSNIAGAVFKVKELRVELCKFFLKEITKECCAMVSKKNLSLIRKTSATEMQSLSLVNISNELKTRCPLLHSVLMTAGTTGRKKSRTQSWLPGVVVAASVVLKQRCQDVNAVQLMITTLIKYTGFHVSLLGVSPSFYNKKSYVLGLLYNAEMLKQKKEDESVLMSCFGEDQTKDQNLPSTSQAQVSEPQTVDGVARIGTPVTESVNTVVAAQQSGIGQGLEHNIP</sequence>
<evidence type="ECO:0000313" key="1">
    <source>
        <dbReference type="EMBL" id="CAH3030169.1"/>
    </source>
</evidence>
<keyword evidence="2" id="KW-1185">Reference proteome</keyword>
<proteinExistence type="predicted"/>
<dbReference type="EMBL" id="CALNXI010000617">
    <property type="protein sequence ID" value="CAH3030169.1"/>
    <property type="molecule type" value="Genomic_DNA"/>
</dbReference>
<gene>
    <name evidence="1" type="ORF">PEVE_00037517</name>
</gene>
<accession>A0ABN8MKA4</accession>
<organism evidence="1 2">
    <name type="scientific">Porites evermanni</name>
    <dbReference type="NCBI Taxonomy" id="104178"/>
    <lineage>
        <taxon>Eukaryota</taxon>
        <taxon>Metazoa</taxon>
        <taxon>Cnidaria</taxon>
        <taxon>Anthozoa</taxon>
        <taxon>Hexacorallia</taxon>
        <taxon>Scleractinia</taxon>
        <taxon>Fungiina</taxon>
        <taxon>Poritidae</taxon>
        <taxon>Porites</taxon>
    </lineage>
</organism>
<protein>
    <submittedName>
        <fullName evidence="1">Uncharacterized protein</fullName>
    </submittedName>
</protein>
<comment type="caution">
    <text evidence="1">The sequence shown here is derived from an EMBL/GenBank/DDBJ whole genome shotgun (WGS) entry which is preliminary data.</text>
</comment>
<evidence type="ECO:0000313" key="2">
    <source>
        <dbReference type="Proteomes" id="UP001159427"/>
    </source>
</evidence>
<dbReference type="Proteomes" id="UP001159427">
    <property type="component" value="Unassembled WGS sequence"/>
</dbReference>
<name>A0ABN8MKA4_9CNID</name>
<reference evidence="1 2" key="1">
    <citation type="submission" date="2022-05" db="EMBL/GenBank/DDBJ databases">
        <authorList>
            <consortium name="Genoscope - CEA"/>
            <person name="William W."/>
        </authorList>
    </citation>
    <scope>NUCLEOTIDE SEQUENCE [LARGE SCALE GENOMIC DNA]</scope>
</reference>